<organism evidence="1 2">
    <name type="scientific">Alicyclobacillus fodiniaquatilis</name>
    <dbReference type="NCBI Taxonomy" id="1661150"/>
    <lineage>
        <taxon>Bacteria</taxon>
        <taxon>Bacillati</taxon>
        <taxon>Bacillota</taxon>
        <taxon>Bacilli</taxon>
        <taxon>Bacillales</taxon>
        <taxon>Alicyclobacillaceae</taxon>
        <taxon>Alicyclobacillus</taxon>
    </lineage>
</organism>
<protein>
    <submittedName>
        <fullName evidence="1">Uncharacterized protein</fullName>
    </submittedName>
</protein>
<keyword evidence="2" id="KW-1185">Reference proteome</keyword>
<dbReference type="EMBL" id="JBHUCX010000028">
    <property type="protein sequence ID" value="MFD1675429.1"/>
    <property type="molecule type" value="Genomic_DNA"/>
</dbReference>
<dbReference type="Proteomes" id="UP001597079">
    <property type="component" value="Unassembled WGS sequence"/>
</dbReference>
<reference evidence="2" key="1">
    <citation type="journal article" date="2019" name="Int. J. Syst. Evol. Microbiol.">
        <title>The Global Catalogue of Microorganisms (GCM) 10K type strain sequencing project: providing services to taxonomists for standard genome sequencing and annotation.</title>
        <authorList>
            <consortium name="The Broad Institute Genomics Platform"/>
            <consortium name="The Broad Institute Genome Sequencing Center for Infectious Disease"/>
            <person name="Wu L."/>
            <person name="Ma J."/>
        </authorList>
    </citation>
    <scope>NUCLEOTIDE SEQUENCE [LARGE SCALE GENOMIC DNA]</scope>
    <source>
        <strain evidence="2">CGMCC 1.12286</strain>
    </source>
</reference>
<accession>A0ABW4JI16</accession>
<evidence type="ECO:0000313" key="2">
    <source>
        <dbReference type="Proteomes" id="UP001597079"/>
    </source>
</evidence>
<evidence type="ECO:0000313" key="1">
    <source>
        <dbReference type="EMBL" id="MFD1675429.1"/>
    </source>
</evidence>
<comment type="caution">
    <text evidence="1">The sequence shown here is derived from an EMBL/GenBank/DDBJ whole genome shotgun (WGS) entry which is preliminary data.</text>
</comment>
<name>A0ABW4JI16_9BACL</name>
<dbReference type="RefSeq" id="WP_377943300.1">
    <property type="nucleotide sequence ID" value="NZ_JBHUCX010000028.1"/>
</dbReference>
<proteinExistence type="predicted"/>
<sequence>MADEPKKWTIADERVIKVKNGRPTLAELVIVNRETQEVLVGKYAYVHESSRR</sequence>
<gene>
    <name evidence="1" type="ORF">ACFSB2_12065</name>
</gene>